<dbReference type="OrthoDB" id="414023at2759"/>
<name>C5LBM3_PERM5</name>
<keyword evidence="3" id="KW-1185">Reference proteome</keyword>
<sequence length="505" mass="57303">MPNDAVQPAEVDVEANWRSKSTLGTARKPTIIPRCNPCHPGACIRSGPQWVFNDDRGEEWYKDNIRKFIWEFSPDAADPSDGELSSLLECMKQGRACQFSKTMLKITQNTIEKRVAERAKRGDPKADYFKVYAIHERFDRYGLQMPKSDASHPQMSLGDKTVQRLRRNLTFGRMLLKKPHVATFSGELMFQRKTLVYGENEKAPDYVGIRSAEELRGQVESITATSNGANFQFLDAQFREKVVERIASIDWDKTVIDLYMPVPFPDGTVYRPAMNSVWVVRKSEDEELLFYVLHSASAAGCPKAKFLGINWGEKTVGKAGQKFTSLSNAENVYSMSATQKPLTLTLESYYFNRCGEGDKPYVTITCIFDPCTKKTYDEEYGCYDGQLALLQMSLLKGALMFALTENYFPDQRTAAIFRQVNISERKGLMQDLQDEILGATVNLFGDYHNFHGACWVVPPQLLDVKNSAKETAVQKAKEKVEAAAKEKRLKHREQLEALHRDIEKA</sequence>
<feature type="coiled-coil region" evidence="1">
    <location>
        <begin position="466"/>
        <end position="493"/>
    </location>
</feature>
<dbReference type="AlphaFoldDB" id="C5LBM3"/>
<dbReference type="EMBL" id="GG680918">
    <property type="protein sequence ID" value="EER05844.1"/>
    <property type="molecule type" value="Genomic_DNA"/>
</dbReference>
<evidence type="ECO:0000313" key="2">
    <source>
        <dbReference type="EMBL" id="EER05844.1"/>
    </source>
</evidence>
<evidence type="ECO:0000256" key="1">
    <source>
        <dbReference type="SAM" id="Coils"/>
    </source>
</evidence>
<organism evidence="3">
    <name type="scientific">Perkinsus marinus (strain ATCC 50983 / TXsc)</name>
    <dbReference type="NCBI Taxonomy" id="423536"/>
    <lineage>
        <taxon>Eukaryota</taxon>
        <taxon>Sar</taxon>
        <taxon>Alveolata</taxon>
        <taxon>Perkinsozoa</taxon>
        <taxon>Perkinsea</taxon>
        <taxon>Perkinsida</taxon>
        <taxon>Perkinsidae</taxon>
        <taxon>Perkinsus</taxon>
    </lineage>
</organism>
<dbReference type="InParanoid" id="C5LBM3"/>
<protein>
    <submittedName>
        <fullName evidence="2">Uncharacterized protein</fullName>
    </submittedName>
</protein>
<dbReference type="OMA" id="RIASIDW"/>
<dbReference type="RefSeq" id="XP_002774028.1">
    <property type="nucleotide sequence ID" value="XM_002773982.1"/>
</dbReference>
<dbReference type="Proteomes" id="UP000007800">
    <property type="component" value="Unassembled WGS sequence"/>
</dbReference>
<gene>
    <name evidence="2" type="ORF">Pmar_PMAR011895</name>
</gene>
<evidence type="ECO:0000313" key="3">
    <source>
        <dbReference type="Proteomes" id="UP000007800"/>
    </source>
</evidence>
<reference evidence="2 3" key="1">
    <citation type="submission" date="2008-07" db="EMBL/GenBank/DDBJ databases">
        <authorList>
            <person name="El-Sayed N."/>
            <person name="Caler E."/>
            <person name="Inman J."/>
            <person name="Amedeo P."/>
            <person name="Hass B."/>
            <person name="Wortman J."/>
        </authorList>
    </citation>
    <scope>NUCLEOTIDE SEQUENCE [LARGE SCALE GENOMIC DNA]</scope>
    <source>
        <strain evidence="3">ATCC 50983 / TXsc</strain>
    </source>
</reference>
<proteinExistence type="predicted"/>
<dbReference type="GeneID" id="9043274"/>
<accession>C5LBM3</accession>
<keyword evidence="1" id="KW-0175">Coiled coil</keyword>